<evidence type="ECO:0000256" key="1">
    <source>
        <dbReference type="SAM" id="Coils"/>
    </source>
</evidence>
<dbReference type="EMBL" id="OUUW01000001">
    <property type="protein sequence ID" value="SPP73857.1"/>
    <property type="molecule type" value="Genomic_DNA"/>
</dbReference>
<keyword evidence="4" id="KW-1185">Reference proteome</keyword>
<sequence>MCHIDWQLKRKPNHTHRTVSHPATPLPLPLPLPLAFIVTVANQSFAETLSLSVIMSLSVASRRRFQTAGTANGTSSSSRSASSARCPLPLPASVRKQHSFIEPASKYTAQQRGYLSRGLSVGRSIENIRQKLYPVSRQPNLAAAAASSQSSLRLREKSLVAWSSTSSLLKPTLDHHEPEGHTQTDHADPKNSVKADKNRINLNIVLAQTIRATNEQEPIPSDIDSATESGEQPPSRPQPEPAAAAHGPSLSVSPTALTVQRRPPLVRAMSAPVRGLDENSKSVIAASKRSQQKLRRRKIFTRTGSSVAGGASPPTSGVEGSLLGGSDSSKKTLGRTRSVVAPDVITLVSLLSSEGSDSEREDSHSANSTPGGGGDKQPPGSTQRSPQRRAPLLRKTGKSVSFQDSYPPTFQLASKEYSHMIRRGSIAPLAARIRANRPPTAPPVSIFLSEGSAKSDQPSRKPMQAMQATQGELIGSDAPPSNMSPEEAKKENNNNAVNCSERQDHDHNYPLYVRSIKERECWKLYQKMCAKGVSVSYDTVLRGMLTPTEFRHFQKQREQEEARVQQEAEAAEAAAAAAALEASEKDARKLPATAIERLSESLLQSK</sequence>
<feature type="region of interest" description="Disordered" evidence="2">
    <location>
        <begin position="170"/>
        <end position="196"/>
    </location>
</feature>
<feature type="region of interest" description="Disordered" evidence="2">
    <location>
        <begin position="352"/>
        <end position="406"/>
    </location>
</feature>
<dbReference type="OrthoDB" id="7663415at2759"/>
<name>A0A3B0J037_DROGU</name>
<evidence type="ECO:0000256" key="2">
    <source>
        <dbReference type="SAM" id="MobiDB-lite"/>
    </source>
</evidence>
<feature type="coiled-coil region" evidence="1">
    <location>
        <begin position="554"/>
        <end position="583"/>
    </location>
</feature>
<dbReference type="AlphaFoldDB" id="A0A3B0J037"/>
<feature type="region of interest" description="Disordered" evidence="2">
    <location>
        <begin position="473"/>
        <end position="502"/>
    </location>
</feature>
<dbReference type="STRING" id="7266.A0A3B0J037"/>
<evidence type="ECO:0000313" key="3">
    <source>
        <dbReference type="EMBL" id="SPP73857.1"/>
    </source>
</evidence>
<reference evidence="4" key="1">
    <citation type="submission" date="2018-01" db="EMBL/GenBank/DDBJ databases">
        <authorList>
            <person name="Alioto T."/>
            <person name="Alioto T."/>
        </authorList>
    </citation>
    <scope>NUCLEOTIDE SEQUENCE [LARGE SCALE GENOMIC DNA]</scope>
</reference>
<gene>
    <name evidence="3" type="ORF">DGUA_6G001415</name>
</gene>
<evidence type="ECO:0000313" key="4">
    <source>
        <dbReference type="Proteomes" id="UP000268350"/>
    </source>
</evidence>
<organism evidence="3 4">
    <name type="scientific">Drosophila guanche</name>
    <name type="common">Fruit fly</name>
    <dbReference type="NCBI Taxonomy" id="7266"/>
    <lineage>
        <taxon>Eukaryota</taxon>
        <taxon>Metazoa</taxon>
        <taxon>Ecdysozoa</taxon>
        <taxon>Arthropoda</taxon>
        <taxon>Hexapoda</taxon>
        <taxon>Insecta</taxon>
        <taxon>Pterygota</taxon>
        <taxon>Neoptera</taxon>
        <taxon>Endopterygota</taxon>
        <taxon>Diptera</taxon>
        <taxon>Brachycera</taxon>
        <taxon>Muscomorpha</taxon>
        <taxon>Ephydroidea</taxon>
        <taxon>Drosophilidae</taxon>
        <taxon>Drosophila</taxon>
        <taxon>Sophophora</taxon>
    </lineage>
</organism>
<accession>A0A3B0J037</accession>
<feature type="region of interest" description="Disordered" evidence="2">
    <location>
        <begin position="211"/>
        <end position="335"/>
    </location>
</feature>
<feature type="compositionally biased region" description="Low complexity" evidence="2">
    <location>
        <begin position="316"/>
        <end position="327"/>
    </location>
</feature>
<keyword evidence="1" id="KW-0175">Coiled coil</keyword>
<dbReference type="Proteomes" id="UP000268350">
    <property type="component" value="Unassembled WGS sequence"/>
</dbReference>
<proteinExistence type="predicted"/>
<feature type="region of interest" description="Disordered" evidence="2">
    <location>
        <begin position="449"/>
        <end position="468"/>
    </location>
</feature>
<feature type="compositionally biased region" description="Basic and acidic residues" evidence="2">
    <location>
        <begin position="172"/>
        <end position="196"/>
    </location>
</feature>
<protein>
    <submittedName>
        <fullName evidence="3">Uncharacterized protein</fullName>
    </submittedName>
</protein>
<feature type="compositionally biased region" description="Basic residues" evidence="2">
    <location>
        <begin position="290"/>
        <end position="300"/>
    </location>
</feature>